<dbReference type="InterPro" id="IPR011008">
    <property type="entry name" value="Dimeric_a/b-barrel"/>
</dbReference>
<dbReference type="SUPFAM" id="SSF54909">
    <property type="entry name" value="Dimeric alpha+beta barrel"/>
    <property type="match status" value="1"/>
</dbReference>
<gene>
    <name evidence="2" type="ORF">SAMN02745170_03056</name>
</gene>
<evidence type="ECO:0000313" key="3">
    <source>
        <dbReference type="Proteomes" id="UP000322917"/>
    </source>
</evidence>
<keyword evidence="3" id="KW-1185">Reference proteome</keyword>
<dbReference type="OrthoDB" id="9808130at2"/>
<dbReference type="Proteomes" id="UP000322917">
    <property type="component" value="Unassembled WGS sequence"/>
</dbReference>
<organism evidence="2 3">
    <name type="scientific">Propionispora hippei DSM 15287</name>
    <dbReference type="NCBI Taxonomy" id="1123003"/>
    <lineage>
        <taxon>Bacteria</taxon>
        <taxon>Bacillati</taxon>
        <taxon>Bacillota</taxon>
        <taxon>Negativicutes</taxon>
        <taxon>Selenomonadales</taxon>
        <taxon>Sporomusaceae</taxon>
        <taxon>Propionispora</taxon>
    </lineage>
</organism>
<reference evidence="2 3" key="1">
    <citation type="submission" date="2016-11" db="EMBL/GenBank/DDBJ databases">
        <authorList>
            <person name="Varghese N."/>
            <person name="Submissions S."/>
        </authorList>
    </citation>
    <scope>NUCLEOTIDE SEQUENCE [LARGE SCALE GENOMIC DNA]</scope>
    <source>
        <strain evidence="2 3">DSM 15287</strain>
    </source>
</reference>
<dbReference type="SMART" id="SM00886">
    <property type="entry name" value="Dabb"/>
    <property type="match status" value="1"/>
</dbReference>
<accession>A0A1M6L842</accession>
<dbReference type="RefSeq" id="WP_149735717.1">
    <property type="nucleotide sequence ID" value="NZ_FQZD01000032.1"/>
</dbReference>
<evidence type="ECO:0000313" key="2">
    <source>
        <dbReference type="EMBL" id="SHJ67408.1"/>
    </source>
</evidence>
<dbReference type="Pfam" id="PF07876">
    <property type="entry name" value="Dabb"/>
    <property type="match status" value="1"/>
</dbReference>
<sequence length="95" mass="10606">MIINNLLLKLKDRSPQNIARAREVLLGMKGKMEVLVELTVETNIRSGPAAYDILLIAKYNTMEDFEAYLIHPVHVEVGKYIAGVVESSASVCYRA</sequence>
<feature type="domain" description="Stress-response A/B barrel" evidence="1">
    <location>
        <begin position="2"/>
        <end position="93"/>
    </location>
</feature>
<name>A0A1M6L842_9FIRM</name>
<dbReference type="InterPro" id="IPR013097">
    <property type="entry name" value="Dabb"/>
</dbReference>
<dbReference type="EMBL" id="FQZD01000032">
    <property type="protein sequence ID" value="SHJ67408.1"/>
    <property type="molecule type" value="Genomic_DNA"/>
</dbReference>
<dbReference type="Gene3D" id="3.30.70.100">
    <property type="match status" value="1"/>
</dbReference>
<evidence type="ECO:0000259" key="1">
    <source>
        <dbReference type="PROSITE" id="PS51502"/>
    </source>
</evidence>
<proteinExistence type="predicted"/>
<dbReference type="PROSITE" id="PS51502">
    <property type="entry name" value="S_R_A_B_BARREL"/>
    <property type="match status" value="1"/>
</dbReference>
<protein>
    <submittedName>
        <fullName evidence="2">Stress responsive A/B Barrel Domain</fullName>
    </submittedName>
</protein>
<dbReference type="AlphaFoldDB" id="A0A1M6L842"/>